<sequence length="105" mass="11484">MAYPNPRGPRDDGTVRNPWCPRCEACGAMPQVQEWIPREGRAVGVKQPGGGNQISRDNGVVIIVKSWGILPETAQTGLQEVTQQEAGENGTWQESGSNSRKEQRP</sequence>
<accession>A0AAD7RG75</accession>
<organism evidence="2 3">
    <name type="scientific">Aldrovandia affinis</name>
    <dbReference type="NCBI Taxonomy" id="143900"/>
    <lineage>
        <taxon>Eukaryota</taxon>
        <taxon>Metazoa</taxon>
        <taxon>Chordata</taxon>
        <taxon>Craniata</taxon>
        <taxon>Vertebrata</taxon>
        <taxon>Euteleostomi</taxon>
        <taxon>Actinopterygii</taxon>
        <taxon>Neopterygii</taxon>
        <taxon>Teleostei</taxon>
        <taxon>Notacanthiformes</taxon>
        <taxon>Halosauridae</taxon>
        <taxon>Aldrovandia</taxon>
    </lineage>
</organism>
<evidence type="ECO:0000313" key="3">
    <source>
        <dbReference type="Proteomes" id="UP001221898"/>
    </source>
</evidence>
<comment type="caution">
    <text evidence="2">The sequence shown here is derived from an EMBL/GenBank/DDBJ whole genome shotgun (WGS) entry which is preliminary data.</text>
</comment>
<dbReference type="AlphaFoldDB" id="A0AAD7RG75"/>
<gene>
    <name evidence="2" type="ORF">AAFF_G00216580</name>
</gene>
<feature type="region of interest" description="Disordered" evidence="1">
    <location>
        <begin position="75"/>
        <end position="105"/>
    </location>
</feature>
<evidence type="ECO:0000256" key="1">
    <source>
        <dbReference type="SAM" id="MobiDB-lite"/>
    </source>
</evidence>
<proteinExistence type="predicted"/>
<feature type="compositionally biased region" description="Polar residues" evidence="1">
    <location>
        <begin position="75"/>
        <end position="98"/>
    </location>
</feature>
<reference evidence="2" key="1">
    <citation type="journal article" date="2023" name="Science">
        <title>Genome structures resolve the early diversification of teleost fishes.</title>
        <authorList>
            <person name="Parey E."/>
            <person name="Louis A."/>
            <person name="Montfort J."/>
            <person name="Bouchez O."/>
            <person name="Roques C."/>
            <person name="Iampietro C."/>
            <person name="Lluch J."/>
            <person name="Castinel A."/>
            <person name="Donnadieu C."/>
            <person name="Desvignes T."/>
            <person name="Floi Bucao C."/>
            <person name="Jouanno E."/>
            <person name="Wen M."/>
            <person name="Mejri S."/>
            <person name="Dirks R."/>
            <person name="Jansen H."/>
            <person name="Henkel C."/>
            <person name="Chen W.J."/>
            <person name="Zahm M."/>
            <person name="Cabau C."/>
            <person name="Klopp C."/>
            <person name="Thompson A.W."/>
            <person name="Robinson-Rechavi M."/>
            <person name="Braasch I."/>
            <person name="Lecointre G."/>
            <person name="Bobe J."/>
            <person name="Postlethwait J.H."/>
            <person name="Berthelot C."/>
            <person name="Roest Crollius H."/>
            <person name="Guiguen Y."/>
        </authorList>
    </citation>
    <scope>NUCLEOTIDE SEQUENCE</scope>
    <source>
        <strain evidence="2">NC1722</strain>
    </source>
</reference>
<evidence type="ECO:0000313" key="2">
    <source>
        <dbReference type="EMBL" id="KAJ8383585.1"/>
    </source>
</evidence>
<protein>
    <submittedName>
        <fullName evidence="2">Uncharacterized protein</fullName>
    </submittedName>
</protein>
<dbReference type="EMBL" id="JAINUG010000289">
    <property type="protein sequence ID" value="KAJ8383585.1"/>
    <property type="molecule type" value="Genomic_DNA"/>
</dbReference>
<dbReference type="Proteomes" id="UP001221898">
    <property type="component" value="Unassembled WGS sequence"/>
</dbReference>
<keyword evidence="3" id="KW-1185">Reference proteome</keyword>
<name>A0AAD7RG75_9TELE</name>